<dbReference type="PANTHER" id="PTHR30399">
    <property type="entry name" value="UNCHARACTERIZED PROTEIN YGJP"/>
    <property type="match status" value="1"/>
</dbReference>
<sequence length="245" mass="28520">MRKNDSIKACGRTINYEIVYSKKRRKAAIVVRPDLSVEFRAPHGLSREAIREMVQKKAAWVQEKLDWFEVNRLPCQEKEYTDGEKFLYLGKEYPLTVLPVEGIKKAFASFSGSEITVLLPKSAPEELKPSLVKKAVWNFYSECAEKEVEKFLKAYAEILNIDIPAFKVKHQKKRWGSCSADNVLRINFQLMMAPPEQLEYVVVHEICHVKEKNHSVKFWDLVGELMPGYQVHRKSLKKDGWRYVL</sequence>
<dbReference type="CDD" id="cd07344">
    <property type="entry name" value="M48_yhfN_like"/>
    <property type="match status" value="1"/>
</dbReference>
<dbReference type="Proteomes" id="UP000033063">
    <property type="component" value="Chromosome"/>
</dbReference>
<organism evidence="2 3">
    <name type="scientific">Methanosarcina mazei LYC</name>
    <dbReference type="NCBI Taxonomy" id="1434114"/>
    <lineage>
        <taxon>Archaea</taxon>
        <taxon>Methanobacteriati</taxon>
        <taxon>Methanobacteriota</taxon>
        <taxon>Stenosarchaea group</taxon>
        <taxon>Methanomicrobia</taxon>
        <taxon>Methanosarcinales</taxon>
        <taxon>Methanosarcinaceae</taxon>
        <taxon>Methanosarcina</taxon>
    </lineage>
</organism>
<dbReference type="PANTHER" id="PTHR30399:SF1">
    <property type="entry name" value="UTP PYROPHOSPHATASE"/>
    <property type="match status" value="1"/>
</dbReference>
<reference evidence="2 3" key="1">
    <citation type="submission" date="2014-07" db="EMBL/GenBank/DDBJ databases">
        <title>Methanogenic archaea and the global carbon cycle.</title>
        <authorList>
            <person name="Henriksen J.R."/>
            <person name="Luke J."/>
            <person name="Reinhart S."/>
            <person name="Benedict M.N."/>
            <person name="Youngblut N.D."/>
            <person name="Metcalf M.E."/>
            <person name="Whitaker R.J."/>
            <person name="Metcalf W.W."/>
        </authorList>
    </citation>
    <scope>NUCLEOTIDE SEQUENCE [LARGE SCALE GENOMIC DNA]</scope>
    <source>
        <strain evidence="2 3">LYC</strain>
    </source>
</reference>
<proteinExistence type="predicted"/>
<dbReference type="InterPro" id="IPR002725">
    <property type="entry name" value="YgjP-like_metallopeptidase"/>
</dbReference>
<accession>A0A0E3RQ45</accession>
<gene>
    <name evidence="2" type="ORF">MSMAL_2996</name>
</gene>
<evidence type="ECO:0000313" key="2">
    <source>
        <dbReference type="EMBL" id="AKB69539.1"/>
    </source>
</evidence>
<dbReference type="AlphaFoldDB" id="A0A0E3RQ45"/>
<dbReference type="HOGENOM" id="CLU_065947_2_2_2"/>
<dbReference type="Pfam" id="PF01863">
    <property type="entry name" value="YgjP-like"/>
    <property type="match status" value="1"/>
</dbReference>
<dbReference type="InterPro" id="IPR053136">
    <property type="entry name" value="UTP_pyrophosphatase-like"/>
</dbReference>
<evidence type="ECO:0000313" key="3">
    <source>
        <dbReference type="Proteomes" id="UP000033063"/>
    </source>
</evidence>
<evidence type="ECO:0000259" key="1">
    <source>
        <dbReference type="Pfam" id="PF01863"/>
    </source>
</evidence>
<dbReference type="EMBL" id="CP009513">
    <property type="protein sequence ID" value="AKB69539.1"/>
    <property type="molecule type" value="Genomic_DNA"/>
</dbReference>
<dbReference type="Gene3D" id="3.30.2010.10">
    <property type="entry name" value="Metalloproteases ('zincins'), catalytic domain"/>
    <property type="match status" value="1"/>
</dbReference>
<dbReference type="PATRIC" id="fig|1434114.4.peg.3775"/>
<dbReference type="GeneID" id="24879331"/>
<dbReference type="RefSeq" id="WP_015412661.1">
    <property type="nucleotide sequence ID" value="NZ_CP009513.1"/>
</dbReference>
<feature type="domain" description="YgjP-like metallopeptidase" evidence="1">
    <location>
        <begin position="25"/>
        <end position="238"/>
    </location>
</feature>
<name>A0A0E3RQ45_METMZ</name>
<protein>
    <recommendedName>
        <fullName evidence="1">YgjP-like metallopeptidase domain-containing protein</fullName>
    </recommendedName>
</protein>